<dbReference type="PRINTS" id="PR00039">
    <property type="entry name" value="HTHLYSR"/>
</dbReference>
<dbReference type="NCBIfam" id="NF040786">
    <property type="entry name" value="LysR_Sec_metab"/>
    <property type="match status" value="1"/>
</dbReference>
<dbReference type="PANTHER" id="PTHR30126:SF39">
    <property type="entry name" value="HTH-TYPE TRANSCRIPTIONAL REGULATOR CYSL"/>
    <property type="match status" value="1"/>
</dbReference>
<keyword evidence="3" id="KW-0238">DNA-binding</keyword>
<evidence type="ECO:0000313" key="6">
    <source>
        <dbReference type="EMBL" id="OIQ60604.1"/>
    </source>
</evidence>
<comment type="caution">
    <text evidence="6">The sequence shown here is derived from an EMBL/GenBank/DDBJ whole genome shotgun (WGS) entry which is preliminary data.</text>
</comment>
<reference evidence="6 7" key="1">
    <citation type="submission" date="2016-08" db="EMBL/GenBank/DDBJ databases">
        <title>Genome-based comparison of Moorella thermoacetic strains.</title>
        <authorList>
            <person name="Poehlein A."/>
            <person name="Bengelsdorf F.R."/>
            <person name="Esser C."/>
            <person name="Duerre P."/>
            <person name="Daniel R."/>
        </authorList>
    </citation>
    <scope>NUCLEOTIDE SEQUENCE [LARGE SCALE GENOMIC DNA]</scope>
    <source>
        <strain evidence="6 7">DSM 21394</strain>
    </source>
</reference>
<dbReference type="InterPro" id="IPR036390">
    <property type="entry name" value="WH_DNA-bd_sf"/>
</dbReference>
<dbReference type="Pfam" id="PF03466">
    <property type="entry name" value="LysR_substrate"/>
    <property type="match status" value="1"/>
</dbReference>
<feature type="domain" description="HTH lysR-type" evidence="5">
    <location>
        <begin position="1"/>
        <end position="58"/>
    </location>
</feature>
<evidence type="ECO:0000256" key="4">
    <source>
        <dbReference type="ARBA" id="ARBA00023163"/>
    </source>
</evidence>
<dbReference type="PROSITE" id="PS50931">
    <property type="entry name" value="HTH_LYSR"/>
    <property type="match status" value="1"/>
</dbReference>
<dbReference type="FunFam" id="1.10.10.10:FF:000001">
    <property type="entry name" value="LysR family transcriptional regulator"/>
    <property type="match status" value="1"/>
</dbReference>
<dbReference type="AlphaFoldDB" id="A0A1J5NZ89"/>
<evidence type="ECO:0000256" key="3">
    <source>
        <dbReference type="ARBA" id="ARBA00023125"/>
    </source>
</evidence>
<proteinExistence type="inferred from homology"/>
<evidence type="ECO:0000256" key="2">
    <source>
        <dbReference type="ARBA" id="ARBA00023015"/>
    </source>
</evidence>
<dbReference type="Gene3D" id="1.10.10.10">
    <property type="entry name" value="Winged helix-like DNA-binding domain superfamily/Winged helix DNA-binding domain"/>
    <property type="match status" value="1"/>
</dbReference>
<dbReference type="Pfam" id="PF00126">
    <property type="entry name" value="HTH_1"/>
    <property type="match status" value="1"/>
</dbReference>
<evidence type="ECO:0000313" key="7">
    <source>
        <dbReference type="Proteomes" id="UP000182811"/>
    </source>
</evidence>
<dbReference type="Proteomes" id="UP000182811">
    <property type="component" value="Unassembled WGS sequence"/>
</dbReference>
<dbReference type="InterPro" id="IPR005119">
    <property type="entry name" value="LysR_subst-bd"/>
</dbReference>
<dbReference type="Gene3D" id="3.40.190.290">
    <property type="match status" value="1"/>
</dbReference>
<keyword evidence="2" id="KW-0805">Transcription regulation</keyword>
<dbReference type="EMBL" id="MDDC01000004">
    <property type="protein sequence ID" value="OIQ60604.1"/>
    <property type="molecule type" value="Genomic_DNA"/>
</dbReference>
<dbReference type="PANTHER" id="PTHR30126">
    <property type="entry name" value="HTH-TYPE TRANSCRIPTIONAL REGULATOR"/>
    <property type="match status" value="1"/>
</dbReference>
<comment type="similarity">
    <text evidence="1">Belongs to the LysR transcriptional regulatory family.</text>
</comment>
<dbReference type="SUPFAM" id="SSF46785">
    <property type="entry name" value="Winged helix' DNA-binding domain"/>
    <property type="match status" value="1"/>
</dbReference>
<name>A0A1J5NZ89_NEOTH</name>
<dbReference type="InterPro" id="IPR036388">
    <property type="entry name" value="WH-like_DNA-bd_sf"/>
</dbReference>
<keyword evidence="4" id="KW-0804">Transcription</keyword>
<dbReference type="SUPFAM" id="SSF53850">
    <property type="entry name" value="Periplasmic binding protein-like II"/>
    <property type="match status" value="1"/>
</dbReference>
<dbReference type="InterPro" id="IPR000847">
    <property type="entry name" value="LysR_HTH_N"/>
</dbReference>
<dbReference type="CDD" id="cd08420">
    <property type="entry name" value="PBP2_CysL_like"/>
    <property type="match status" value="1"/>
</dbReference>
<gene>
    <name evidence="6" type="primary">cmpR_2</name>
    <name evidence="6" type="ORF">MOTE_05680</name>
</gene>
<dbReference type="InterPro" id="IPR047788">
    <property type="entry name" value="LysR-like_Sec_metab"/>
</dbReference>
<dbReference type="GO" id="GO:0000976">
    <property type="term" value="F:transcription cis-regulatory region binding"/>
    <property type="evidence" value="ECO:0007669"/>
    <property type="project" value="TreeGrafter"/>
</dbReference>
<dbReference type="OrthoDB" id="9785745at2"/>
<evidence type="ECO:0000259" key="5">
    <source>
        <dbReference type="PROSITE" id="PS50931"/>
    </source>
</evidence>
<evidence type="ECO:0000256" key="1">
    <source>
        <dbReference type="ARBA" id="ARBA00009437"/>
    </source>
</evidence>
<organism evidence="6 7">
    <name type="scientific">Neomoorella thermoacetica</name>
    <name type="common">Clostridium thermoaceticum</name>
    <dbReference type="NCBI Taxonomy" id="1525"/>
    <lineage>
        <taxon>Bacteria</taxon>
        <taxon>Bacillati</taxon>
        <taxon>Bacillota</taxon>
        <taxon>Clostridia</taxon>
        <taxon>Neomoorellales</taxon>
        <taxon>Neomoorellaceae</taxon>
        <taxon>Neomoorella</taxon>
    </lineage>
</organism>
<protein>
    <submittedName>
        <fullName evidence="6">HTH-type transcriptional activator CmpR</fullName>
    </submittedName>
</protein>
<accession>A0A1J5NZ89</accession>
<sequence length="300" mass="32869">MNLNQLRIFATVAETGSLSETAQRLFLTQPAVTQQIKHLEQAFAVQLLERTNRGVTLTDAGEVLNGYARKIVSLCDELESAMESLRASVSGHLTVGATSTIGGYAVPCSICIFKEKFPEAVLKLKVANRQQIINELKEGQIDIALIEGKDLNGPFVTCELAVDQLVIIAPNRKPWAGRTSISIEELKIQPFIIREAGSGTRQVIEEALASIGIDLSQLNIVVELASVDSIKAAVEAGVGISIMSRLALRKELHTRTLLALELEGLSLEQKIYLAYNRKRVQTRLGKAFINFLRSPNRGFC</sequence>
<dbReference type="GO" id="GO:0003700">
    <property type="term" value="F:DNA-binding transcription factor activity"/>
    <property type="evidence" value="ECO:0007669"/>
    <property type="project" value="InterPro"/>
</dbReference>